<dbReference type="EMBL" id="LAZR01035358">
    <property type="protein sequence ID" value="KKL27728.1"/>
    <property type="molecule type" value="Genomic_DNA"/>
</dbReference>
<organism evidence="1">
    <name type="scientific">marine sediment metagenome</name>
    <dbReference type="NCBI Taxonomy" id="412755"/>
    <lineage>
        <taxon>unclassified sequences</taxon>
        <taxon>metagenomes</taxon>
        <taxon>ecological metagenomes</taxon>
    </lineage>
</organism>
<gene>
    <name evidence="1" type="ORF">LCGC14_2382240</name>
</gene>
<reference evidence="1" key="1">
    <citation type="journal article" date="2015" name="Nature">
        <title>Complex archaea that bridge the gap between prokaryotes and eukaryotes.</title>
        <authorList>
            <person name="Spang A."/>
            <person name="Saw J.H."/>
            <person name="Jorgensen S.L."/>
            <person name="Zaremba-Niedzwiedzka K."/>
            <person name="Martijn J."/>
            <person name="Lind A.E."/>
            <person name="van Eijk R."/>
            <person name="Schleper C."/>
            <person name="Guy L."/>
            <person name="Ettema T.J."/>
        </authorList>
    </citation>
    <scope>NUCLEOTIDE SEQUENCE</scope>
</reference>
<comment type="caution">
    <text evidence="1">The sequence shown here is derived from an EMBL/GenBank/DDBJ whole genome shotgun (WGS) entry which is preliminary data.</text>
</comment>
<protein>
    <submittedName>
        <fullName evidence="1">Uncharacterized protein</fullName>
    </submittedName>
</protein>
<dbReference type="AlphaFoldDB" id="A0A0F9EVD4"/>
<evidence type="ECO:0000313" key="1">
    <source>
        <dbReference type="EMBL" id="KKL27728.1"/>
    </source>
</evidence>
<name>A0A0F9EVD4_9ZZZZ</name>
<sequence>MGKNTKGPLPVLFPAQQLLGIAGMDIRTGDYLVVDPKTGYIVRCSVDSQGNVYEIKK</sequence>
<accession>A0A0F9EVD4</accession>
<proteinExistence type="predicted"/>